<organism evidence="2">
    <name type="scientific">Megaviridae environmental sample</name>
    <dbReference type="NCBI Taxonomy" id="1737588"/>
    <lineage>
        <taxon>Viruses</taxon>
        <taxon>Varidnaviria</taxon>
        <taxon>Bamfordvirae</taxon>
        <taxon>Nucleocytoviricota</taxon>
        <taxon>Megaviricetes</taxon>
        <taxon>Imitervirales</taxon>
        <taxon>Mimiviridae</taxon>
        <taxon>environmental samples</taxon>
    </lineage>
</organism>
<dbReference type="CDD" id="cd01635">
    <property type="entry name" value="Glycosyltransferase_GTB-type"/>
    <property type="match status" value="1"/>
</dbReference>
<dbReference type="Pfam" id="PF00534">
    <property type="entry name" value="Glycos_transf_1"/>
    <property type="match status" value="1"/>
</dbReference>
<feature type="domain" description="Glycosyl transferase family 1" evidence="1">
    <location>
        <begin position="233"/>
        <end position="331"/>
    </location>
</feature>
<dbReference type="GO" id="GO:0016757">
    <property type="term" value="F:glycosyltransferase activity"/>
    <property type="evidence" value="ECO:0007669"/>
    <property type="project" value="InterPro"/>
</dbReference>
<protein>
    <recommendedName>
        <fullName evidence="1">Glycosyl transferase family 1 domain-containing protein</fullName>
    </recommendedName>
</protein>
<sequence length="373" mass="43707">MIKLFSIFLLMFILYLLYKNKSIEGFGKLLPTLNPPKGESSVFVHFYDNNGNMLNVVAISKPFSSLLDYKTYLTLKSKFKFIGISSYMEFPGLPSNPIDNYKDFDIHYKDFDNYNLKQPANIYYTKMYHDICDLWLHCFKNPSKYLPEDKNNILISESDFINYKNHMPDKSIEKEFDYMYNCPKVSDTSSCDDWVSHNKNWTLGQKCIEILSGKFKLKGLLVGRKNCKLPDYIEKNVKKTGWLNYGENVQYYKKCKFLLIPNKIDASPRVITEAMCYNLPILVNENILGGWKYVNNTTGITFSNIKDFEQKIPFFIKNLGVYEPRNHIINNHGPRKTGKKLKEFLYANIDNINIPKEEVEYVTIRNPIYNFSD</sequence>
<dbReference type="InterPro" id="IPR001296">
    <property type="entry name" value="Glyco_trans_1"/>
</dbReference>
<evidence type="ECO:0000313" key="2">
    <source>
        <dbReference type="EMBL" id="QFG74316.1"/>
    </source>
</evidence>
<dbReference type="Gene3D" id="3.40.50.2000">
    <property type="entry name" value="Glycogen Phosphorylase B"/>
    <property type="match status" value="1"/>
</dbReference>
<evidence type="ECO:0000259" key="1">
    <source>
        <dbReference type="Pfam" id="PF00534"/>
    </source>
</evidence>
<reference evidence="2" key="1">
    <citation type="journal article" date="2019" name="Philos. Trans. R. Soc. Lond., B, Biol. Sci.">
        <title>Targeted metagenomic recovery of four divergent viruses reveals shared and distinctive characteristics of giant viruses of marine eukaryotes.</title>
        <authorList>
            <person name="Needham D.M."/>
            <person name="Poirier C."/>
            <person name="Hehenberger E."/>
            <person name="Jimenez V."/>
            <person name="Swalwell J.E."/>
            <person name="Santoro A.E."/>
            <person name="Worden A.Z."/>
        </authorList>
    </citation>
    <scope>NUCLEOTIDE SEQUENCE</scope>
    <source>
        <strain evidence="2">MPacV-611</strain>
    </source>
</reference>
<proteinExistence type="predicted"/>
<dbReference type="SUPFAM" id="SSF53756">
    <property type="entry name" value="UDP-Glycosyltransferase/glycogen phosphorylase"/>
    <property type="match status" value="1"/>
</dbReference>
<name>A0A5J6VJH9_9VIRU</name>
<accession>A0A5J6VJH9</accession>
<dbReference type="EMBL" id="MN448285">
    <property type="protein sequence ID" value="QFG74316.1"/>
    <property type="molecule type" value="Genomic_DNA"/>
</dbReference>